<evidence type="ECO:0000259" key="2">
    <source>
        <dbReference type="SMART" id="SM00642"/>
    </source>
</evidence>
<sequence length="697" mass="80861">MNKSILITIIILVSLTFTGAKLFISDKTKSSVIESHLSISERQKLSDKFYSDKKLGAFFENGKTHFRLFTPNAENVSLVIFDKVEDENGKIYEMTRDENAVWETSLEGELFGKYYNFIVEHKNQKPVVCLDPCAKAVASFNTYFTPRKGIIIKEDYYNWDGDEWIRKDWRDLIIYEMHVRDMTEHPSSGVKERGTYKGLVEKDKTGGLSYIKKLGVNAVELLPSHEFANIEIPFKKELRGKLNTWNPYERNHWGYMTAAFFAPESYYSENTRNIKWNSWSGADAKAVTDFKDMVKAFHKEGIAVIMDVVYNHLSEYEFGNLKEIDKEYYFRLNEQGDFIAESGCGNDLRTEAPMLRRLIVESVLYWMKEYHIDGFRFDLGKLLDWETIETIIYEAKKINPDVVFVCEPWGGGYDPAGFSLRGWGAWNDQIRNGIKGENPFNGLGWIFGQWYGNNNPQRIKSYVNGTLVRDTLGLFQKPEHSVNYLESHDGYTFGDFIRLATKSVARDEIIRDVDSFVKLTPLQMKLNKLGALFLFTSRGITMIHSGQEFARTKVISYDLDVPDAHKGMIDHNSYEKDNETNYINYKHAEINKELFDYYTGLIELRKKYSAFRRAKYEDVTFHEIKKNPFAICYEVKYKDEHFFVAMNANQEITQHFSLPKGDWEVLVDNLKSGVKPIKVVKNKIEVEPTSGIVLKKK</sequence>
<dbReference type="PANTHER" id="PTHR43002">
    <property type="entry name" value="GLYCOGEN DEBRANCHING ENZYME"/>
    <property type="match status" value="1"/>
</dbReference>
<dbReference type="Gene3D" id="3.20.20.80">
    <property type="entry name" value="Glycosidases"/>
    <property type="match status" value="1"/>
</dbReference>
<dbReference type="SMART" id="SM00642">
    <property type="entry name" value="Aamy"/>
    <property type="match status" value="1"/>
</dbReference>
<dbReference type="GO" id="GO:0004553">
    <property type="term" value="F:hydrolase activity, hydrolyzing O-glycosyl compounds"/>
    <property type="evidence" value="ECO:0007669"/>
    <property type="project" value="InterPro"/>
</dbReference>
<dbReference type="CDD" id="cd02860">
    <property type="entry name" value="E_set_Pullulanase"/>
    <property type="match status" value="1"/>
</dbReference>
<proteinExistence type="inferred from homology"/>
<protein>
    <submittedName>
        <fullName evidence="3">Pullulanase</fullName>
    </submittedName>
</protein>
<name>A0A7V2ZLK8_9BACT</name>
<dbReference type="InterPro" id="IPR013783">
    <property type="entry name" value="Ig-like_fold"/>
</dbReference>
<dbReference type="Pfam" id="PF00128">
    <property type="entry name" value="Alpha-amylase"/>
    <property type="match status" value="1"/>
</dbReference>
<gene>
    <name evidence="3" type="ORF">ENS31_11645</name>
</gene>
<organism evidence="3">
    <name type="scientific">Ignavibacterium album</name>
    <dbReference type="NCBI Taxonomy" id="591197"/>
    <lineage>
        <taxon>Bacteria</taxon>
        <taxon>Pseudomonadati</taxon>
        <taxon>Ignavibacteriota</taxon>
        <taxon>Ignavibacteria</taxon>
        <taxon>Ignavibacteriales</taxon>
        <taxon>Ignavibacteriaceae</taxon>
        <taxon>Ignavibacterium</taxon>
    </lineage>
</organism>
<dbReference type="InterPro" id="IPR004193">
    <property type="entry name" value="Glyco_hydro_13_N"/>
</dbReference>
<comment type="caution">
    <text evidence="3">The sequence shown here is derived from an EMBL/GenBank/DDBJ whole genome shotgun (WGS) entry which is preliminary data.</text>
</comment>
<dbReference type="EMBL" id="DSUJ01000010">
    <property type="protein sequence ID" value="HFI92160.1"/>
    <property type="molecule type" value="Genomic_DNA"/>
</dbReference>
<dbReference type="Gene3D" id="2.60.40.1180">
    <property type="entry name" value="Golgi alpha-mannosidase II"/>
    <property type="match status" value="1"/>
</dbReference>
<reference evidence="3" key="1">
    <citation type="journal article" date="2020" name="mSystems">
        <title>Genome- and Community-Level Interaction Insights into Carbon Utilization and Element Cycling Functions of Hydrothermarchaeota in Hydrothermal Sediment.</title>
        <authorList>
            <person name="Zhou Z."/>
            <person name="Liu Y."/>
            <person name="Xu W."/>
            <person name="Pan J."/>
            <person name="Luo Z.H."/>
            <person name="Li M."/>
        </authorList>
    </citation>
    <scope>NUCLEOTIDE SEQUENCE [LARGE SCALE GENOMIC DNA]</scope>
    <source>
        <strain evidence="3">SpSt-479</strain>
    </source>
</reference>
<dbReference type="Gene3D" id="2.60.40.10">
    <property type="entry name" value="Immunoglobulins"/>
    <property type="match status" value="1"/>
</dbReference>
<comment type="similarity">
    <text evidence="1">Belongs to the glycosyl hydrolase 13 family.</text>
</comment>
<dbReference type="Pfam" id="PF02922">
    <property type="entry name" value="CBM_48"/>
    <property type="match status" value="1"/>
</dbReference>
<evidence type="ECO:0000256" key="1">
    <source>
        <dbReference type="ARBA" id="ARBA00008061"/>
    </source>
</evidence>
<dbReference type="InterPro" id="IPR013780">
    <property type="entry name" value="Glyco_hydro_b"/>
</dbReference>
<dbReference type="InterPro" id="IPR017853">
    <property type="entry name" value="GH"/>
</dbReference>
<feature type="domain" description="Glycosyl hydrolase family 13 catalytic" evidence="2">
    <location>
        <begin position="176"/>
        <end position="605"/>
    </location>
</feature>
<dbReference type="SUPFAM" id="SSF51445">
    <property type="entry name" value="(Trans)glycosidases"/>
    <property type="match status" value="1"/>
</dbReference>
<accession>A0A7V2ZLK8</accession>
<dbReference type="InterPro" id="IPR014756">
    <property type="entry name" value="Ig_E-set"/>
</dbReference>
<dbReference type="InterPro" id="IPR006047">
    <property type="entry name" value="GH13_cat_dom"/>
</dbReference>
<dbReference type="SUPFAM" id="SSF81296">
    <property type="entry name" value="E set domains"/>
    <property type="match status" value="1"/>
</dbReference>
<evidence type="ECO:0000313" key="3">
    <source>
        <dbReference type="EMBL" id="HFI92160.1"/>
    </source>
</evidence>
<dbReference type="AlphaFoldDB" id="A0A7V2ZLK8"/>
<dbReference type="GO" id="GO:0005975">
    <property type="term" value="P:carbohydrate metabolic process"/>
    <property type="evidence" value="ECO:0007669"/>
    <property type="project" value="InterPro"/>
</dbReference>